<evidence type="ECO:0008006" key="4">
    <source>
        <dbReference type="Google" id="ProtNLM"/>
    </source>
</evidence>
<dbReference type="EMBL" id="KL367476">
    <property type="protein sequence ID" value="KFD72614.1"/>
    <property type="molecule type" value="Genomic_DNA"/>
</dbReference>
<keyword evidence="3" id="KW-1185">Reference proteome</keyword>
<evidence type="ECO:0000313" key="2">
    <source>
        <dbReference type="EMBL" id="KFD72614.1"/>
    </source>
</evidence>
<protein>
    <recommendedName>
        <fullName evidence="4">FYVE-type domain-containing protein</fullName>
    </recommendedName>
</protein>
<dbReference type="SUPFAM" id="SSF57903">
    <property type="entry name" value="FYVE/PHD zinc finger"/>
    <property type="match status" value="1"/>
</dbReference>
<dbReference type="InterPro" id="IPR011011">
    <property type="entry name" value="Znf_FYVE_PHD"/>
</dbReference>
<gene>
    <name evidence="1" type="ORF">M513_01733</name>
    <name evidence="2" type="ORF">M514_01733</name>
</gene>
<evidence type="ECO:0000313" key="1">
    <source>
        <dbReference type="EMBL" id="KFD57222.1"/>
    </source>
</evidence>
<sequence length="166" mass="18759">MSCTGCARKFKIFRSEKSCQKCHFSFCSKCLSKQVCRSCLRDQKSRTKDSSEGNEAALSCYLKMKPSSPTLDHGLTSPCDAQLRQRLSNLRNGMNSEKAEALRDRFNNLRETGMMKTTSGRESAPKSEVQQLISQTVKEVALENKIRQTGQDIDEQLALRLQNLRS</sequence>
<evidence type="ECO:0000313" key="3">
    <source>
        <dbReference type="Proteomes" id="UP000030764"/>
    </source>
</evidence>
<accession>A0A085NT18</accession>
<dbReference type="Proteomes" id="UP000030758">
    <property type="component" value="Unassembled WGS sequence"/>
</dbReference>
<dbReference type="CDD" id="cd00065">
    <property type="entry name" value="FYVE_like_SF"/>
    <property type="match status" value="1"/>
</dbReference>
<dbReference type="AlphaFoldDB" id="A0A085NT18"/>
<dbReference type="EMBL" id="KL363189">
    <property type="protein sequence ID" value="KFD57222.1"/>
    <property type="molecule type" value="Genomic_DNA"/>
</dbReference>
<reference evidence="2 3" key="1">
    <citation type="journal article" date="2014" name="Nat. Genet.">
        <title>Genome and transcriptome of the porcine whipworm Trichuris suis.</title>
        <authorList>
            <person name="Jex A.R."/>
            <person name="Nejsum P."/>
            <person name="Schwarz E.M."/>
            <person name="Hu L."/>
            <person name="Young N.D."/>
            <person name="Hall R.S."/>
            <person name="Korhonen P.K."/>
            <person name="Liao S."/>
            <person name="Thamsborg S."/>
            <person name="Xia J."/>
            <person name="Xu P."/>
            <person name="Wang S."/>
            <person name="Scheerlinck J.P."/>
            <person name="Hofmann A."/>
            <person name="Sternberg P.W."/>
            <person name="Wang J."/>
            <person name="Gasser R.B."/>
        </authorList>
    </citation>
    <scope>NUCLEOTIDE SEQUENCE [LARGE SCALE GENOMIC DNA]</scope>
    <source>
        <strain evidence="2">DCEP-RM93F</strain>
        <strain evidence="1">DCEP-RM93M</strain>
    </source>
</reference>
<name>A0A085NT18_9BILA</name>
<dbReference type="Proteomes" id="UP000030764">
    <property type="component" value="Unassembled WGS sequence"/>
</dbReference>
<proteinExistence type="predicted"/>
<organism evidence="2">
    <name type="scientific">Trichuris suis</name>
    <name type="common">pig whipworm</name>
    <dbReference type="NCBI Taxonomy" id="68888"/>
    <lineage>
        <taxon>Eukaryota</taxon>
        <taxon>Metazoa</taxon>
        <taxon>Ecdysozoa</taxon>
        <taxon>Nematoda</taxon>
        <taxon>Enoplea</taxon>
        <taxon>Dorylaimia</taxon>
        <taxon>Trichinellida</taxon>
        <taxon>Trichuridae</taxon>
        <taxon>Trichuris</taxon>
    </lineage>
</organism>
<feature type="non-terminal residue" evidence="2">
    <location>
        <position position="166"/>
    </location>
</feature>